<dbReference type="Pfam" id="PF24293">
    <property type="entry name" value="TPR_Edg1"/>
    <property type="match status" value="1"/>
</dbReference>
<evidence type="ECO:0000256" key="1">
    <source>
        <dbReference type="SAM" id="MobiDB-lite"/>
    </source>
</evidence>
<feature type="compositionally biased region" description="Polar residues" evidence="1">
    <location>
        <begin position="40"/>
        <end position="49"/>
    </location>
</feature>
<name>A0A1Y1Y3K8_9FUNG</name>
<protein>
    <recommendedName>
        <fullName evidence="2">Edg1 TPR repeats region domain-containing protein</fullName>
    </recommendedName>
</protein>
<feature type="compositionally biased region" description="Basic and acidic residues" evidence="1">
    <location>
        <begin position="22"/>
        <end position="39"/>
    </location>
</feature>
<gene>
    <name evidence="3" type="ORF">K493DRAFT_42176</name>
</gene>
<proteinExistence type="predicted"/>
<comment type="caution">
    <text evidence="3">The sequence shown here is derived from an EMBL/GenBank/DDBJ whole genome shotgun (WGS) entry which is preliminary data.</text>
</comment>
<evidence type="ECO:0000313" key="4">
    <source>
        <dbReference type="Proteomes" id="UP000193498"/>
    </source>
</evidence>
<organism evidence="3 4">
    <name type="scientific">Basidiobolus meristosporus CBS 931.73</name>
    <dbReference type="NCBI Taxonomy" id="1314790"/>
    <lineage>
        <taxon>Eukaryota</taxon>
        <taxon>Fungi</taxon>
        <taxon>Fungi incertae sedis</taxon>
        <taxon>Zoopagomycota</taxon>
        <taxon>Entomophthoromycotina</taxon>
        <taxon>Basidiobolomycetes</taxon>
        <taxon>Basidiobolales</taxon>
        <taxon>Basidiobolaceae</taxon>
        <taxon>Basidiobolus</taxon>
    </lineage>
</organism>
<feature type="domain" description="Edg1 TPR repeats region" evidence="2">
    <location>
        <begin position="156"/>
        <end position="315"/>
    </location>
</feature>
<keyword evidence="4" id="KW-1185">Reference proteome</keyword>
<dbReference type="AlphaFoldDB" id="A0A1Y1Y3K8"/>
<evidence type="ECO:0000259" key="2">
    <source>
        <dbReference type="Pfam" id="PF24293"/>
    </source>
</evidence>
<dbReference type="EMBL" id="MCFE01000269">
    <property type="protein sequence ID" value="ORX92578.1"/>
    <property type="molecule type" value="Genomic_DNA"/>
</dbReference>
<dbReference type="InterPro" id="IPR056581">
    <property type="entry name" value="TPR_Edg1"/>
</dbReference>
<dbReference type="InParanoid" id="A0A1Y1Y3K8"/>
<evidence type="ECO:0000313" key="3">
    <source>
        <dbReference type="EMBL" id="ORX92578.1"/>
    </source>
</evidence>
<reference evidence="3 4" key="1">
    <citation type="submission" date="2016-07" db="EMBL/GenBank/DDBJ databases">
        <title>Pervasive Adenine N6-methylation of Active Genes in Fungi.</title>
        <authorList>
            <consortium name="DOE Joint Genome Institute"/>
            <person name="Mondo S.J."/>
            <person name="Dannebaum R.O."/>
            <person name="Kuo R.C."/>
            <person name="Labutti K."/>
            <person name="Haridas S."/>
            <person name="Kuo A."/>
            <person name="Salamov A."/>
            <person name="Ahrendt S.R."/>
            <person name="Lipzen A."/>
            <person name="Sullivan W."/>
            <person name="Andreopoulos W.B."/>
            <person name="Clum A."/>
            <person name="Lindquist E."/>
            <person name="Daum C."/>
            <person name="Ramamoorthy G.K."/>
            <person name="Gryganskyi A."/>
            <person name="Culley D."/>
            <person name="Magnuson J.K."/>
            <person name="James T.Y."/>
            <person name="O'Malley M.A."/>
            <person name="Stajich J.E."/>
            <person name="Spatafora J.W."/>
            <person name="Visel A."/>
            <person name="Grigoriev I.V."/>
        </authorList>
    </citation>
    <scope>NUCLEOTIDE SEQUENCE [LARGE SCALE GENOMIC DNA]</scope>
    <source>
        <strain evidence="3 4">CBS 931.73</strain>
    </source>
</reference>
<feature type="region of interest" description="Disordered" evidence="1">
    <location>
        <begin position="22"/>
        <end position="51"/>
    </location>
</feature>
<accession>A0A1Y1Y3K8</accession>
<dbReference type="Proteomes" id="UP000193498">
    <property type="component" value="Unassembled WGS sequence"/>
</dbReference>
<sequence>MLIRQYDATPQPVKRRKLDSILNDRLRKDQDSLKSDTENPHNASPSTSKHGLISLFTSPEHIDSLVMSMQKADAHHRLTHCDAYPHAEESMMRKIIRNKGMQHYLLLKSMVDEWYYRRPDNYCFHEIYSSGLLGHAYTRFWRLALENKDTMQTYYEQHFFSFLEILKRLPIERKSVFVRYAFQQRAPWSIDNVNTQESSGLRMLNEELTTTFNQITSSDTAVAHSIDECFIDTLLDYSFFSPRLLFSKLLRVVIKNKGYTKLVSSIFRSLQGLAELRASPKDPSLLVAEIQTILQESEASQLTENEQRNAISFLIEALEVGACNQQSAILCLILGTIRPTHQAAY</sequence>